<name>A0AAV5GTN5_9BASI</name>
<dbReference type="AlphaFoldDB" id="A0AAV5GTN5"/>
<dbReference type="SUPFAM" id="SSF48256">
    <property type="entry name" value="Citrate synthase"/>
    <property type="match status" value="1"/>
</dbReference>
<accession>A0AAV5GTN5</accession>
<dbReference type="InterPro" id="IPR016142">
    <property type="entry name" value="Citrate_synth-like_lrg_a-sub"/>
</dbReference>
<evidence type="ECO:0000313" key="3">
    <source>
        <dbReference type="EMBL" id="GJN92876.1"/>
    </source>
</evidence>
<dbReference type="GO" id="GO:0046912">
    <property type="term" value="F:acyltransferase activity, acyl groups converted into alkyl on transfer"/>
    <property type="evidence" value="ECO:0007669"/>
    <property type="project" value="InterPro"/>
</dbReference>
<gene>
    <name evidence="3" type="ORF">Rhopal_005916-T1</name>
</gene>
<proteinExistence type="inferred from homology"/>
<keyword evidence="1" id="KW-0809">Transit peptide</keyword>
<dbReference type="PANTHER" id="PTHR11739:SF15">
    <property type="entry name" value="CITRATE SYNTHASE 3, MITOCHONDRIAL"/>
    <property type="match status" value="1"/>
</dbReference>
<protein>
    <recommendedName>
        <fullName evidence="2">Citrate synthase</fullName>
    </recommendedName>
</protein>
<dbReference type="GO" id="GO:0005759">
    <property type="term" value="C:mitochondrial matrix"/>
    <property type="evidence" value="ECO:0007669"/>
    <property type="project" value="TreeGrafter"/>
</dbReference>
<dbReference type="GO" id="GO:0006099">
    <property type="term" value="P:tricarboxylic acid cycle"/>
    <property type="evidence" value="ECO:0007669"/>
    <property type="project" value="TreeGrafter"/>
</dbReference>
<sequence length="70" mass="7716">MFVVYNVDAASGSLLYHYGLTKFEFYTVTFGTSRAMGGLAQYVHDRILGLPIERPKSLSMEAVLALAQKA</sequence>
<dbReference type="PRINTS" id="PR00143">
    <property type="entry name" value="CITRTSNTHASE"/>
</dbReference>
<keyword evidence="4" id="KW-1185">Reference proteome</keyword>
<dbReference type="EMBL" id="BQKY01000012">
    <property type="protein sequence ID" value="GJN92876.1"/>
    <property type="molecule type" value="Genomic_DNA"/>
</dbReference>
<evidence type="ECO:0000256" key="1">
    <source>
        <dbReference type="ARBA" id="ARBA00022946"/>
    </source>
</evidence>
<dbReference type="InterPro" id="IPR036969">
    <property type="entry name" value="Citrate_synthase_sf"/>
</dbReference>
<dbReference type="PANTHER" id="PTHR11739">
    <property type="entry name" value="CITRATE SYNTHASE"/>
    <property type="match status" value="1"/>
</dbReference>
<evidence type="ECO:0000313" key="4">
    <source>
        <dbReference type="Proteomes" id="UP001342314"/>
    </source>
</evidence>
<comment type="similarity">
    <text evidence="2">Belongs to the citrate synthase family.</text>
</comment>
<organism evidence="3 4">
    <name type="scientific">Rhodotorula paludigena</name>
    <dbReference type="NCBI Taxonomy" id="86838"/>
    <lineage>
        <taxon>Eukaryota</taxon>
        <taxon>Fungi</taxon>
        <taxon>Dikarya</taxon>
        <taxon>Basidiomycota</taxon>
        <taxon>Pucciniomycotina</taxon>
        <taxon>Microbotryomycetes</taxon>
        <taxon>Sporidiobolales</taxon>
        <taxon>Sporidiobolaceae</taxon>
        <taxon>Rhodotorula</taxon>
    </lineage>
</organism>
<dbReference type="InterPro" id="IPR002020">
    <property type="entry name" value="Citrate_synthase"/>
</dbReference>
<keyword evidence="2" id="KW-0808">Transferase</keyword>
<evidence type="ECO:0000256" key="2">
    <source>
        <dbReference type="RuleBase" id="RU000441"/>
    </source>
</evidence>
<reference evidence="3 4" key="1">
    <citation type="submission" date="2021-12" db="EMBL/GenBank/DDBJ databases">
        <title>High titer production of polyol ester of fatty acids by Rhodotorula paludigena BS15 towards product separation-free biomass refinery.</title>
        <authorList>
            <person name="Mano J."/>
            <person name="Ono H."/>
            <person name="Tanaka T."/>
            <person name="Naito K."/>
            <person name="Sushida H."/>
            <person name="Ike M."/>
            <person name="Tokuyasu K."/>
            <person name="Kitaoka M."/>
        </authorList>
    </citation>
    <scope>NUCLEOTIDE SEQUENCE [LARGE SCALE GENOMIC DNA]</scope>
    <source>
        <strain evidence="3 4">BS15</strain>
    </source>
</reference>
<dbReference type="Gene3D" id="1.10.580.10">
    <property type="entry name" value="Citrate Synthase, domain 1"/>
    <property type="match status" value="1"/>
</dbReference>
<dbReference type="Pfam" id="PF00285">
    <property type="entry name" value="Citrate_synt"/>
    <property type="match status" value="1"/>
</dbReference>
<comment type="caution">
    <text evidence="3">The sequence shown here is derived from an EMBL/GenBank/DDBJ whole genome shotgun (WGS) entry which is preliminary data.</text>
</comment>
<dbReference type="Proteomes" id="UP001342314">
    <property type="component" value="Unassembled WGS sequence"/>
</dbReference>
<dbReference type="GO" id="GO:0005975">
    <property type="term" value="P:carbohydrate metabolic process"/>
    <property type="evidence" value="ECO:0007669"/>
    <property type="project" value="TreeGrafter"/>
</dbReference>